<protein>
    <submittedName>
        <fullName evidence="1">Uncharacterized protein</fullName>
    </submittedName>
</protein>
<organism evidence="1 2">
    <name type="scientific">Ilyodon furcidens</name>
    <name type="common">goldbreast splitfin</name>
    <dbReference type="NCBI Taxonomy" id="33524"/>
    <lineage>
        <taxon>Eukaryota</taxon>
        <taxon>Metazoa</taxon>
        <taxon>Chordata</taxon>
        <taxon>Craniata</taxon>
        <taxon>Vertebrata</taxon>
        <taxon>Euteleostomi</taxon>
        <taxon>Actinopterygii</taxon>
        <taxon>Neopterygii</taxon>
        <taxon>Teleostei</taxon>
        <taxon>Neoteleostei</taxon>
        <taxon>Acanthomorphata</taxon>
        <taxon>Ovalentaria</taxon>
        <taxon>Atherinomorphae</taxon>
        <taxon>Cyprinodontiformes</taxon>
        <taxon>Goodeidae</taxon>
        <taxon>Ilyodon</taxon>
    </lineage>
</organism>
<comment type="caution">
    <text evidence="1">The sequence shown here is derived from an EMBL/GenBank/DDBJ whole genome shotgun (WGS) entry which is preliminary data.</text>
</comment>
<evidence type="ECO:0000313" key="1">
    <source>
        <dbReference type="EMBL" id="MEQ2242064.1"/>
    </source>
</evidence>
<name>A0ABV0UAV1_9TELE</name>
<gene>
    <name evidence="1" type="ORF">ILYODFUR_031956</name>
</gene>
<evidence type="ECO:0000313" key="2">
    <source>
        <dbReference type="Proteomes" id="UP001482620"/>
    </source>
</evidence>
<reference evidence="1 2" key="1">
    <citation type="submission" date="2021-06" db="EMBL/GenBank/DDBJ databases">
        <authorList>
            <person name="Palmer J.M."/>
        </authorList>
    </citation>
    <scope>NUCLEOTIDE SEQUENCE [LARGE SCALE GENOMIC DNA]</scope>
    <source>
        <strain evidence="2">if_2019</strain>
        <tissue evidence="1">Muscle</tissue>
    </source>
</reference>
<sequence>MKEGKGIPGAFCPTNPHFVFSTLAHCDLESNLFLVPPPVKQVKPSRCTSMSLPQGQICGQICNDHVDHYLYYTQKDIVMGLTHTLRHKTEIGFLTDNDRF</sequence>
<dbReference type="EMBL" id="JAHRIQ010062999">
    <property type="protein sequence ID" value="MEQ2242064.1"/>
    <property type="molecule type" value="Genomic_DNA"/>
</dbReference>
<proteinExistence type="predicted"/>
<keyword evidence="2" id="KW-1185">Reference proteome</keyword>
<accession>A0ABV0UAV1</accession>
<dbReference type="Proteomes" id="UP001482620">
    <property type="component" value="Unassembled WGS sequence"/>
</dbReference>